<accession>A0A4Y2WU58</accession>
<evidence type="ECO:0000313" key="3">
    <source>
        <dbReference type="EMBL" id="GBO39622.1"/>
    </source>
</evidence>
<keyword evidence="5" id="KW-1185">Reference proteome</keyword>
<protein>
    <submittedName>
        <fullName evidence="3">Uncharacterized protein</fullName>
    </submittedName>
</protein>
<dbReference type="EMBL" id="BGPR01064695">
    <property type="protein sequence ID" value="GBO39626.1"/>
    <property type="molecule type" value="Genomic_DNA"/>
</dbReference>
<dbReference type="Proteomes" id="UP000499080">
    <property type="component" value="Unassembled WGS sequence"/>
</dbReference>
<evidence type="ECO:0000313" key="1">
    <source>
        <dbReference type="EMBL" id="GBO39571.1"/>
    </source>
</evidence>
<dbReference type="EMBL" id="BGPR01064643">
    <property type="protein sequence ID" value="GBO39571.1"/>
    <property type="molecule type" value="Genomic_DNA"/>
</dbReference>
<evidence type="ECO:0000313" key="5">
    <source>
        <dbReference type="Proteomes" id="UP000499080"/>
    </source>
</evidence>
<proteinExistence type="predicted"/>
<evidence type="ECO:0000313" key="2">
    <source>
        <dbReference type="EMBL" id="GBO39575.1"/>
    </source>
</evidence>
<gene>
    <name evidence="3" type="ORF">AVEN_162121_1</name>
    <name evidence="4" type="ORF">AVEN_162125_1</name>
    <name evidence="1" type="ORF">AVEN_263229_1</name>
    <name evidence="2" type="ORF">AVEN_263233_1</name>
</gene>
<sequence>MLLKVEENKLTVAKLDIAQMRNAALILESEALVASTRTILRGFASTILESLISHSSGVFPFQTLVSSGGTPFQTVVSIGGTPFQTVVSSGGTPFQTVVSSSGTPFETVVSSGGTPFRAGHPWFLQTVEIHTLSGFSKIVEVRNLSWSLQSTGST</sequence>
<reference evidence="3 5" key="1">
    <citation type="journal article" date="2019" name="Sci. Rep.">
        <title>Orb-weaving spider Araneus ventricosus genome elucidates the spidroin gene catalogue.</title>
        <authorList>
            <person name="Kono N."/>
            <person name="Nakamura H."/>
            <person name="Ohtoshi R."/>
            <person name="Moran D.A.P."/>
            <person name="Shinohara A."/>
            <person name="Yoshida Y."/>
            <person name="Fujiwara M."/>
            <person name="Mori M."/>
            <person name="Tomita M."/>
            <person name="Arakawa K."/>
        </authorList>
    </citation>
    <scope>NUCLEOTIDE SEQUENCE [LARGE SCALE GENOMIC DNA]</scope>
</reference>
<organism evidence="3 5">
    <name type="scientific">Araneus ventricosus</name>
    <name type="common">Orbweaver spider</name>
    <name type="synonym">Epeira ventricosa</name>
    <dbReference type="NCBI Taxonomy" id="182803"/>
    <lineage>
        <taxon>Eukaryota</taxon>
        <taxon>Metazoa</taxon>
        <taxon>Ecdysozoa</taxon>
        <taxon>Arthropoda</taxon>
        <taxon>Chelicerata</taxon>
        <taxon>Arachnida</taxon>
        <taxon>Araneae</taxon>
        <taxon>Araneomorphae</taxon>
        <taxon>Entelegynae</taxon>
        <taxon>Araneoidea</taxon>
        <taxon>Araneidae</taxon>
        <taxon>Araneus</taxon>
    </lineage>
</organism>
<dbReference type="EMBL" id="BGPR01064695">
    <property type="protein sequence ID" value="GBO39622.1"/>
    <property type="molecule type" value="Genomic_DNA"/>
</dbReference>
<evidence type="ECO:0000313" key="4">
    <source>
        <dbReference type="EMBL" id="GBO39626.1"/>
    </source>
</evidence>
<dbReference type="AlphaFoldDB" id="A0A4Y2WU58"/>
<dbReference type="EMBL" id="BGPR01064643">
    <property type="protein sequence ID" value="GBO39575.1"/>
    <property type="molecule type" value="Genomic_DNA"/>
</dbReference>
<comment type="caution">
    <text evidence="3">The sequence shown here is derived from an EMBL/GenBank/DDBJ whole genome shotgun (WGS) entry which is preliminary data.</text>
</comment>
<dbReference type="OrthoDB" id="8381175at2759"/>
<name>A0A4Y2WU58_ARAVE</name>